<feature type="compositionally biased region" description="Polar residues" evidence="1">
    <location>
        <begin position="442"/>
        <end position="463"/>
    </location>
</feature>
<feature type="region of interest" description="Disordered" evidence="1">
    <location>
        <begin position="188"/>
        <end position="211"/>
    </location>
</feature>
<protein>
    <recommendedName>
        <fullName evidence="2">DUF6532 domain-containing protein</fullName>
    </recommendedName>
</protein>
<evidence type="ECO:0000313" key="3">
    <source>
        <dbReference type="EMBL" id="KAJ3988036.1"/>
    </source>
</evidence>
<dbReference type="AlphaFoldDB" id="A0AA38Q709"/>
<accession>A0AA38Q709</accession>
<feature type="compositionally biased region" description="Polar residues" evidence="1">
    <location>
        <begin position="261"/>
        <end position="270"/>
    </location>
</feature>
<feature type="compositionally biased region" description="Low complexity" evidence="1">
    <location>
        <begin position="188"/>
        <end position="203"/>
    </location>
</feature>
<organism evidence="3 4">
    <name type="scientific">Lentinula detonsa</name>
    <dbReference type="NCBI Taxonomy" id="2804962"/>
    <lineage>
        <taxon>Eukaryota</taxon>
        <taxon>Fungi</taxon>
        <taxon>Dikarya</taxon>
        <taxon>Basidiomycota</taxon>
        <taxon>Agaricomycotina</taxon>
        <taxon>Agaricomycetes</taxon>
        <taxon>Agaricomycetidae</taxon>
        <taxon>Agaricales</taxon>
        <taxon>Marasmiineae</taxon>
        <taxon>Omphalotaceae</taxon>
        <taxon>Lentinula</taxon>
    </lineage>
</organism>
<sequence length="761" mass="84364">MPLTSHSIFSPDGKPKGFTLSSFNGGPMVDDITNGSRDITKQLEYLTLSSESDFVSSIAEAQHKIWSTEKQLERLKLDLVHLLLQHGQDTLIEASPDLDYDVAEVEGLPSVQDLHVQTVYDKDTIIVKCGKTRASRPQRATRGIGGAAAQLAAVGDKISDPVQRSSRSRIGPMLDEQPANVMAPLLRSARSSRSRSNAPAAPNVSLPPPQQLQEPLMVINSGPDHNIESTAAAARTISTSRTIPMPMSTWADHAVPFSSSNERSNVNARTNVDPIQHPPTDFRSLDTNVHRGHQSQELGMVHEPRNQGITSPSLPEADEYIHRLGLTDPVNSEENTDVISDFYSRNRRSRVPSAEVLQAHNNQQVQLNALSSANLERQSYDGLDADRDSDEEVQAVHTMPNETRDRYLTIVPNSHGHSAGEAATVAGRIICYNHRTAYTHPYSNSTRSQTPLRGRLSTMQSRAPSRGSPTPIRSPVGNPRIMLFYPDDVKDVLRRAKQYLHLDMATVSPFIELSDPRIAHALDAAIVEFANQGKRVTEGYLDIHRQDILKLLYRDAATERSAVKKRAREVVRWAYGLPLSEAETNWVVHNGFGNVDSTQLVAAKVQRLLENDDFLKDGKDAQGRTNNIAHPSLRTVILQHYFSPRSGIAHIFPDRFTTVPYPTLAFVMAVIANCIQEYDQGPRRRDIELSAAVYVETYACMLGIIEEVNQYAPDPYHSLKLRSNLEAWAQAGMNIFASNTTQPASTSTTRSIRIQRGLTLD</sequence>
<dbReference type="EMBL" id="MU801914">
    <property type="protein sequence ID" value="KAJ3988036.1"/>
    <property type="molecule type" value="Genomic_DNA"/>
</dbReference>
<reference evidence="3" key="1">
    <citation type="submission" date="2022-08" db="EMBL/GenBank/DDBJ databases">
        <authorList>
            <consortium name="DOE Joint Genome Institute"/>
            <person name="Min B."/>
            <person name="Riley R."/>
            <person name="Sierra-Patev S."/>
            <person name="Naranjo-Ortiz M."/>
            <person name="Looney B."/>
            <person name="Konkel Z."/>
            <person name="Slot J.C."/>
            <person name="Sakamoto Y."/>
            <person name="Steenwyk J.L."/>
            <person name="Rokas A."/>
            <person name="Carro J."/>
            <person name="Camarero S."/>
            <person name="Ferreira P."/>
            <person name="Molpeceres G."/>
            <person name="Ruiz-Duenas F.J."/>
            <person name="Serrano A."/>
            <person name="Henrissat B."/>
            <person name="Drula E."/>
            <person name="Hughes K.W."/>
            <person name="Mata J.L."/>
            <person name="Ishikawa N.K."/>
            <person name="Vargas-Isla R."/>
            <person name="Ushijima S."/>
            <person name="Smith C.A."/>
            <person name="Ahrendt S."/>
            <person name="Andreopoulos W."/>
            <person name="He G."/>
            <person name="Labutti K."/>
            <person name="Lipzen A."/>
            <person name="Ng V."/>
            <person name="Sandor L."/>
            <person name="Barry K."/>
            <person name="Martinez A.T."/>
            <person name="Xiao Y."/>
            <person name="Gibbons J.G."/>
            <person name="Terashima K."/>
            <person name="Hibbett D.S."/>
            <person name="Grigoriev I.V."/>
        </authorList>
    </citation>
    <scope>NUCLEOTIDE SEQUENCE</scope>
    <source>
        <strain evidence="3">TFB7829</strain>
    </source>
</reference>
<name>A0AA38Q709_9AGAR</name>
<comment type="caution">
    <text evidence="3">The sequence shown here is derived from an EMBL/GenBank/DDBJ whole genome shotgun (WGS) entry which is preliminary data.</text>
</comment>
<evidence type="ECO:0000313" key="4">
    <source>
        <dbReference type="Proteomes" id="UP001163850"/>
    </source>
</evidence>
<evidence type="ECO:0000259" key="2">
    <source>
        <dbReference type="Pfam" id="PF20149"/>
    </source>
</evidence>
<gene>
    <name evidence="3" type="ORF">F5890DRAFT_1619576</name>
</gene>
<dbReference type="Pfam" id="PF20149">
    <property type="entry name" value="DUF6532"/>
    <property type="match status" value="1"/>
</dbReference>
<dbReference type="Proteomes" id="UP001163850">
    <property type="component" value="Unassembled WGS sequence"/>
</dbReference>
<feature type="region of interest" description="Disordered" evidence="1">
    <location>
        <begin position="442"/>
        <end position="474"/>
    </location>
</feature>
<dbReference type="InterPro" id="IPR045341">
    <property type="entry name" value="DUF6532"/>
</dbReference>
<feature type="domain" description="DUF6532" evidence="2">
    <location>
        <begin position="495"/>
        <end position="707"/>
    </location>
</feature>
<evidence type="ECO:0000256" key="1">
    <source>
        <dbReference type="SAM" id="MobiDB-lite"/>
    </source>
</evidence>
<feature type="region of interest" description="Disordered" evidence="1">
    <location>
        <begin position="261"/>
        <end position="285"/>
    </location>
</feature>
<proteinExistence type="predicted"/>